<dbReference type="GO" id="GO:0046872">
    <property type="term" value="F:metal ion binding"/>
    <property type="evidence" value="ECO:0007669"/>
    <property type="project" value="UniProtKB-KW"/>
</dbReference>
<dbReference type="FunFam" id="3.10.120.10:FF:000007">
    <property type="entry name" value="Sulfite oxidase, mitochondrial"/>
    <property type="match status" value="1"/>
</dbReference>
<dbReference type="InterPro" id="IPR036400">
    <property type="entry name" value="Cyt_B5-like_heme/steroid_sf"/>
</dbReference>
<keyword evidence="2" id="KW-0479">Metal-binding</keyword>
<feature type="domain" description="Cytochrome b5 heme-binding" evidence="5">
    <location>
        <begin position="1"/>
        <end position="79"/>
    </location>
</feature>
<keyword evidence="1" id="KW-0349">Heme</keyword>
<dbReference type="GO" id="GO:0016020">
    <property type="term" value="C:membrane"/>
    <property type="evidence" value="ECO:0007669"/>
    <property type="project" value="TreeGrafter"/>
</dbReference>
<dbReference type="AlphaFoldDB" id="A0A6C0BQS4"/>
<evidence type="ECO:0000256" key="1">
    <source>
        <dbReference type="ARBA" id="ARBA00022617"/>
    </source>
</evidence>
<dbReference type="InterPro" id="IPR050668">
    <property type="entry name" value="Cytochrome_b5"/>
</dbReference>
<evidence type="ECO:0000256" key="2">
    <source>
        <dbReference type="ARBA" id="ARBA00022723"/>
    </source>
</evidence>
<organism evidence="6">
    <name type="scientific">viral metagenome</name>
    <dbReference type="NCBI Taxonomy" id="1070528"/>
    <lineage>
        <taxon>unclassified sequences</taxon>
        <taxon>metagenomes</taxon>
        <taxon>organismal metagenomes</taxon>
    </lineage>
</organism>
<evidence type="ECO:0000256" key="3">
    <source>
        <dbReference type="ARBA" id="ARBA00023004"/>
    </source>
</evidence>
<protein>
    <recommendedName>
        <fullName evidence="5">Cytochrome b5 heme-binding domain-containing protein</fullName>
    </recommendedName>
</protein>
<name>A0A6C0BQS4_9ZZZZ</name>
<comment type="similarity">
    <text evidence="4">Belongs to the cytochrome b5 family.</text>
</comment>
<dbReference type="SMART" id="SM01117">
    <property type="entry name" value="Cyt-b5"/>
    <property type="match status" value="1"/>
</dbReference>
<dbReference type="GO" id="GO:0020037">
    <property type="term" value="F:heme binding"/>
    <property type="evidence" value="ECO:0007669"/>
    <property type="project" value="TreeGrafter"/>
</dbReference>
<dbReference type="PROSITE" id="PS50255">
    <property type="entry name" value="CYTOCHROME_B5_2"/>
    <property type="match status" value="1"/>
</dbReference>
<dbReference type="EMBL" id="MN739215">
    <property type="protein sequence ID" value="QHS93984.1"/>
    <property type="molecule type" value="Genomic_DNA"/>
</dbReference>
<dbReference type="Pfam" id="PF00173">
    <property type="entry name" value="Cyt-b5"/>
    <property type="match status" value="1"/>
</dbReference>
<keyword evidence="3" id="KW-0408">Iron</keyword>
<proteinExistence type="inferred from homology"/>
<accession>A0A6C0BQS4</accession>
<evidence type="ECO:0000259" key="5">
    <source>
        <dbReference type="PROSITE" id="PS50255"/>
    </source>
</evidence>
<sequence>MDVYTIQEVETHNKEGTSIWIVIDNTVYDVSSYIERDLHPGGNEVLYKYAGTDATKRFAEIHSKSAWYELEQFKIGRLNENVSFFRRMYDVISKLY</sequence>
<reference evidence="6" key="1">
    <citation type="journal article" date="2020" name="Nature">
        <title>Giant virus diversity and host interactions through global metagenomics.</title>
        <authorList>
            <person name="Schulz F."/>
            <person name="Roux S."/>
            <person name="Paez-Espino D."/>
            <person name="Jungbluth S."/>
            <person name="Walsh D.A."/>
            <person name="Denef V.J."/>
            <person name="McMahon K.D."/>
            <person name="Konstantinidis K.T."/>
            <person name="Eloe-Fadrosh E.A."/>
            <person name="Kyrpides N.C."/>
            <person name="Woyke T."/>
        </authorList>
    </citation>
    <scope>NUCLEOTIDE SEQUENCE</scope>
    <source>
        <strain evidence="6">GVMAG-M-3300018416-26</strain>
    </source>
</reference>
<evidence type="ECO:0000313" key="6">
    <source>
        <dbReference type="EMBL" id="QHS93984.1"/>
    </source>
</evidence>
<dbReference type="InterPro" id="IPR001199">
    <property type="entry name" value="Cyt_B5-like_heme/steroid-bd"/>
</dbReference>
<dbReference type="PANTHER" id="PTHR19359">
    <property type="entry name" value="CYTOCHROME B5"/>
    <property type="match status" value="1"/>
</dbReference>
<dbReference type="Gene3D" id="3.10.120.10">
    <property type="entry name" value="Cytochrome b5-like heme/steroid binding domain"/>
    <property type="match status" value="1"/>
</dbReference>
<evidence type="ECO:0000256" key="4">
    <source>
        <dbReference type="ARBA" id="ARBA00038168"/>
    </source>
</evidence>
<dbReference type="SUPFAM" id="SSF55856">
    <property type="entry name" value="Cytochrome b5-like heme/steroid binding domain"/>
    <property type="match status" value="1"/>
</dbReference>